<dbReference type="STRING" id="188477.A0A433T025"/>
<name>A0A433T025_ELYCH</name>
<dbReference type="InterPro" id="IPR043129">
    <property type="entry name" value="ATPase_NBD"/>
</dbReference>
<proteinExistence type="predicted"/>
<organism evidence="1 2">
    <name type="scientific">Elysia chlorotica</name>
    <name type="common">Eastern emerald elysia</name>
    <name type="synonym">Sea slug</name>
    <dbReference type="NCBI Taxonomy" id="188477"/>
    <lineage>
        <taxon>Eukaryota</taxon>
        <taxon>Metazoa</taxon>
        <taxon>Spiralia</taxon>
        <taxon>Lophotrochozoa</taxon>
        <taxon>Mollusca</taxon>
        <taxon>Gastropoda</taxon>
        <taxon>Heterobranchia</taxon>
        <taxon>Euthyneura</taxon>
        <taxon>Panpulmonata</taxon>
        <taxon>Sacoglossa</taxon>
        <taxon>Placobranchoidea</taxon>
        <taxon>Plakobranchidae</taxon>
        <taxon>Elysia</taxon>
    </lineage>
</organism>
<dbReference type="PANTHER" id="PTHR14187">
    <property type="entry name" value="ALPHA KINASE/ELONGATION FACTOR 2 KINASE"/>
    <property type="match status" value="1"/>
</dbReference>
<dbReference type="Gene3D" id="3.30.420.40">
    <property type="match status" value="1"/>
</dbReference>
<dbReference type="EMBL" id="RQTK01000789">
    <property type="protein sequence ID" value="RUS74897.1"/>
    <property type="molecule type" value="Genomic_DNA"/>
</dbReference>
<dbReference type="OrthoDB" id="2963168at2759"/>
<dbReference type="AlphaFoldDB" id="A0A433T025"/>
<evidence type="ECO:0000313" key="1">
    <source>
        <dbReference type="EMBL" id="RUS74897.1"/>
    </source>
</evidence>
<sequence length="212" mass="23551">DAGGGTIDCVAHKIRKDGRIRELFRATGGAWGGTIIDRQFQNLLEDIFGQEFMASFQQEYPKDYVEFLQDFEIKKRGDCDSIRVSMPYNFCNYTHGGASIQQAIKAFGARQKEKEKSEGGEETSGNAADVKFSSGKLVLSSSKVSSLFHDALEQINQHVESLLQKPKCKELSSVFLVGGFAECARLQKALRDRFGERITILVPEEASLSVVK</sequence>
<evidence type="ECO:0000313" key="2">
    <source>
        <dbReference type="Proteomes" id="UP000271974"/>
    </source>
</evidence>
<feature type="non-terminal residue" evidence="1">
    <location>
        <position position="1"/>
    </location>
</feature>
<feature type="non-terminal residue" evidence="1">
    <location>
        <position position="212"/>
    </location>
</feature>
<dbReference type="PANTHER" id="PTHR14187:SF5">
    <property type="entry name" value="HEAT SHOCK 70 KDA PROTEIN 12A"/>
    <property type="match status" value="1"/>
</dbReference>
<dbReference type="Proteomes" id="UP000271974">
    <property type="component" value="Unassembled WGS sequence"/>
</dbReference>
<keyword evidence="2" id="KW-1185">Reference proteome</keyword>
<gene>
    <name evidence="1" type="ORF">EGW08_017343</name>
</gene>
<reference evidence="1 2" key="1">
    <citation type="submission" date="2019-01" db="EMBL/GenBank/DDBJ databases">
        <title>A draft genome assembly of the solar-powered sea slug Elysia chlorotica.</title>
        <authorList>
            <person name="Cai H."/>
            <person name="Li Q."/>
            <person name="Fang X."/>
            <person name="Li J."/>
            <person name="Curtis N.E."/>
            <person name="Altenburger A."/>
            <person name="Shibata T."/>
            <person name="Feng M."/>
            <person name="Maeda T."/>
            <person name="Schwartz J.A."/>
            <person name="Shigenobu S."/>
            <person name="Lundholm N."/>
            <person name="Nishiyama T."/>
            <person name="Yang H."/>
            <person name="Hasebe M."/>
            <person name="Li S."/>
            <person name="Pierce S.K."/>
            <person name="Wang J."/>
        </authorList>
    </citation>
    <scope>NUCLEOTIDE SEQUENCE [LARGE SCALE GENOMIC DNA]</scope>
    <source>
        <strain evidence="1">EC2010</strain>
        <tissue evidence="1">Whole organism of an adult</tissue>
    </source>
</reference>
<dbReference type="Gene3D" id="3.90.640.10">
    <property type="entry name" value="Actin, Chain A, domain 4"/>
    <property type="match status" value="1"/>
</dbReference>
<protein>
    <submittedName>
        <fullName evidence="1">Uncharacterized protein</fullName>
    </submittedName>
</protein>
<dbReference type="SUPFAM" id="SSF53067">
    <property type="entry name" value="Actin-like ATPase domain"/>
    <property type="match status" value="1"/>
</dbReference>
<comment type="caution">
    <text evidence="1">The sequence shown here is derived from an EMBL/GenBank/DDBJ whole genome shotgun (WGS) entry which is preliminary data.</text>
</comment>
<accession>A0A433T025</accession>